<sequence>MPHRELESPVLHQPLSTMGGSNVPSKTPKDAEVAQAFDIARKSLDGASDPNVSRILEYAFSQIWGKVIPRPDIHIMTRDEFAAFNYFQHRFIGDKDAVTARKRYWDNLQA</sequence>
<protein>
    <submittedName>
        <fullName evidence="2">Uncharacterized protein</fullName>
    </submittedName>
</protein>
<accession>A0ABR0BGW9</accession>
<evidence type="ECO:0000313" key="2">
    <source>
        <dbReference type="EMBL" id="KAK4077227.1"/>
    </source>
</evidence>
<organism evidence="2 3">
    <name type="scientific">Purpureocillium lilacinum</name>
    <name type="common">Paecilomyces lilacinus</name>
    <dbReference type="NCBI Taxonomy" id="33203"/>
    <lineage>
        <taxon>Eukaryota</taxon>
        <taxon>Fungi</taxon>
        <taxon>Dikarya</taxon>
        <taxon>Ascomycota</taxon>
        <taxon>Pezizomycotina</taxon>
        <taxon>Sordariomycetes</taxon>
        <taxon>Hypocreomycetidae</taxon>
        <taxon>Hypocreales</taxon>
        <taxon>Ophiocordycipitaceae</taxon>
        <taxon>Purpureocillium</taxon>
    </lineage>
</organism>
<feature type="compositionally biased region" description="Polar residues" evidence="1">
    <location>
        <begin position="14"/>
        <end position="25"/>
    </location>
</feature>
<gene>
    <name evidence="2" type="ORF">Purlil1_12441</name>
</gene>
<evidence type="ECO:0000256" key="1">
    <source>
        <dbReference type="SAM" id="MobiDB-lite"/>
    </source>
</evidence>
<dbReference type="Proteomes" id="UP001287286">
    <property type="component" value="Unassembled WGS sequence"/>
</dbReference>
<feature type="region of interest" description="Disordered" evidence="1">
    <location>
        <begin position="1"/>
        <end position="29"/>
    </location>
</feature>
<name>A0ABR0BGW9_PURLI</name>
<reference evidence="2 3" key="1">
    <citation type="journal article" date="2024" name="Microbiol. Resour. Announc.">
        <title>Genome annotations for the ascomycete fungi Trichoderma harzianum, Trichoderma aggressivum, and Purpureocillium lilacinum.</title>
        <authorList>
            <person name="Beijen E.P.W."/>
            <person name="Ohm R.A."/>
        </authorList>
    </citation>
    <scope>NUCLEOTIDE SEQUENCE [LARGE SCALE GENOMIC DNA]</scope>
    <source>
        <strain evidence="2 3">CBS 150709</strain>
    </source>
</reference>
<dbReference type="EMBL" id="JAWRVI010000104">
    <property type="protein sequence ID" value="KAK4077227.1"/>
    <property type="molecule type" value="Genomic_DNA"/>
</dbReference>
<comment type="caution">
    <text evidence="2">The sequence shown here is derived from an EMBL/GenBank/DDBJ whole genome shotgun (WGS) entry which is preliminary data.</text>
</comment>
<proteinExistence type="predicted"/>
<evidence type="ECO:0000313" key="3">
    <source>
        <dbReference type="Proteomes" id="UP001287286"/>
    </source>
</evidence>
<keyword evidence="3" id="KW-1185">Reference proteome</keyword>